<dbReference type="Gene3D" id="1.10.3480.10">
    <property type="entry name" value="TorD-like"/>
    <property type="match status" value="1"/>
</dbReference>
<organism evidence="3 4">
    <name type="scientific">Thiocapsa imhoffii</name>
    <dbReference type="NCBI Taxonomy" id="382777"/>
    <lineage>
        <taxon>Bacteria</taxon>
        <taxon>Pseudomonadati</taxon>
        <taxon>Pseudomonadota</taxon>
        <taxon>Gammaproteobacteria</taxon>
        <taxon>Chromatiales</taxon>
        <taxon>Chromatiaceae</taxon>
        <taxon>Thiocapsa</taxon>
    </lineage>
</organism>
<comment type="caution">
    <text evidence="3">The sequence shown here is derived from an EMBL/GenBank/DDBJ whole genome shotgun (WGS) entry which is preliminary data.</text>
</comment>
<protein>
    <recommendedName>
        <fullName evidence="5">Molecular chaperone TorD</fullName>
    </recommendedName>
</protein>
<dbReference type="Proteomes" id="UP001138802">
    <property type="component" value="Unassembled WGS sequence"/>
</dbReference>
<sequence length="331" mass="35999">MTPCSSVRRRPQPAAVRDTAPAVSPISRRSAPPMQHGFCEVDPMTTAATLVSKSEFFLCLARAFATPQAPESLALLREALPDDLAELALDCGYDIDEPLLDYRAAIAEIPNRDRLLVIYSRLFLVPGDRHPSLNTGTYLDGTVAGSSVTAMETCYRRCGLERNATVQELPDHLSIQLEFIARLLAAESQACLTEAAPPPLAAGAFLTTFVAHWVGPFHADLDEAGRRFKLADNPYRHLARILKRAVRTEVASNPIEAPPAPVIDPEIARLRTQFAGKPITEADLAIIRSRLAADGLPCDHVVIPVEERDRIMGLSTMVPPTAPSHRMVSSG</sequence>
<evidence type="ECO:0000313" key="3">
    <source>
        <dbReference type="EMBL" id="MBK1645804.1"/>
    </source>
</evidence>
<proteinExistence type="predicted"/>
<dbReference type="Pfam" id="PF02613">
    <property type="entry name" value="Nitrate_red_del"/>
    <property type="match status" value="1"/>
</dbReference>
<evidence type="ECO:0000256" key="1">
    <source>
        <dbReference type="ARBA" id="ARBA00023186"/>
    </source>
</evidence>
<dbReference type="InterPro" id="IPR020945">
    <property type="entry name" value="DMSO/NO3_reduct_chaperone"/>
</dbReference>
<dbReference type="InterPro" id="IPR050289">
    <property type="entry name" value="TorD/DmsD_chaperones"/>
</dbReference>
<dbReference type="AlphaFoldDB" id="A0A9X0WK30"/>
<reference evidence="3 4" key="1">
    <citation type="journal article" date="2020" name="Microorganisms">
        <title>Osmotic Adaptation and Compatible Solute Biosynthesis of Phototrophic Bacteria as Revealed from Genome Analyses.</title>
        <authorList>
            <person name="Imhoff J.F."/>
            <person name="Rahn T."/>
            <person name="Kunzel S."/>
            <person name="Keller A."/>
            <person name="Neulinger S.C."/>
        </authorList>
    </citation>
    <scope>NUCLEOTIDE SEQUENCE [LARGE SCALE GENOMIC DNA]</scope>
    <source>
        <strain evidence="3 4">DSM 21303</strain>
    </source>
</reference>
<dbReference type="PANTHER" id="PTHR34227:SF1">
    <property type="entry name" value="DIMETHYL SULFOXIDE REDUCTASE CHAPERONE-RELATED"/>
    <property type="match status" value="1"/>
</dbReference>
<gene>
    <name evidence="3" type="ORF">CKO25_14305</name>
</gene>
<accession>A0A9X0WK30</accession>
<dbReference type="EMBL" id="NRSD01000016">
    <property type="protein sequence ID" value="MBK1645804.1"/>
    <property type="molecule type" value="Genomic_DNA"/>
</dbReference>
<keyword evidence="4" id="KW-1185">Reference proteome</keyword>
<evidence type="ECO:0000313" key="4">
    <source>
        <dbReference type="Proteomes" id="UP001138802"/>
    </source>
</evidence>
<name>A0A9X0WK30_9GAMM</name>
<dbReference type="SUPFAM" id="SSF89155">
    <property type="entry name" value="TorD-like"/>
    <property type="match status" value="1"/>
</dbReference>
<feature type="region of interest" description="Disordered" evidence="2">
    <location>
        <begin position="1"/>
        <end position="30"/>
    </location>
</feature>
<evidence type="ECO:0000256" key="2">
    <source>
        <dbReference type="SAM" id="MobiDB-lite"/>
    </source>
</evidence>
<dbReference type="PANTHER" id="PTHR34227">
    <property type="entry name" value="CHAPERONE PROTEIN YCDY"/>
    <property type="match status" value="1"/>
</dbReference>
<dbReference type="InterPro" id="IPR036411">
    <property type="entry name" value="TorD-like_sf"/>
</dbReference>
<keyword evidence="1" id="KW-0143">Chaperone</keyword>
<evidence type="ECO:0008006" key="5">
    <source>
        <dbReference type="Google" id="ProtNLM"/>
    </source>
</evidence>